<keyword evidence="3" id="KW-1185">Reference proteome</keyword>
<organism evidence="2 3">
    <name type="scientific">Dunaliella salina</name>
    <name type="common">Green alga</name>
    <name type="synonym">Protococcus salinus</name>
    <dbReference type="NCBI Taxonomy" id="3046"/>
    <lineage>
        <taxon>Eukaryota</taxon>
        <taxon>Viridiplantae</taxon>
        <taxon>Chlorophyta</taxon>
        <taxon>core chlorophytes</taxon>
        <taxon>Chlorophyceae</taxon>
        <taxon>CS clade</taxon>
        <taxon>Chlamydomonadales</taxon>
        <taxon>Dunaliellaceae</taxon>
        <taxon>Dunaliella</taxon>
    </lineage>
</organism>
<dbReference type="Proteomes" id="UP000815325">
    <property type="component" value="Unassembled WGS sequence"/>
</dbReference>
<sequence>MEGAEKRCLSRGRALSPARPDVDSGPADLERLKGQNSKLSTSFPQDSTRSLSQHDLAVASSSMVLDPTRSSPSDQAAQARMHPQSLTPLETAPVTGYNGPPHTDSTLVGVPPVDGIGHAS</sequence>
<accession>A0ABQ7H900</accession>
<reference evidence="2" key="1">
    <citation type="submission" date="2017-08" db="EMBL/GenBank/DDBJ databases">
        <authorList>
            <person name="Polle J.E."/>
            <person name="Barry K."/>
            <person name="Cushman J."/>
            <person name="Schmutz J."/>
            <person name="Tran D."/>
            <person name="Hathwaick L.T."/>
            <person name="Yim W.C."/>
            <person name="Jenkins J."/>
            <person name="Mckie-Krisberg Z.M."/>
            <person name="Prochnik S."/>
            <person name="Lindquist E."/>
            <person name="Dockter R.B."/>
            <person name="Adam C."/>
            <person name="Molina H."/>
            <person name="Bunkerborg J."/>
            <person name="Jin E."/>
            <person name="Buchheim M."/>
            <person name="Magnuson J."/>
        </authorList>
    </citation>
    <scope>NUCLEOTIDE SEQUENCE</scope>
    <source>
        <strain evidence="2">CCAP 19/18</strain>
    </source>
</reference>
<gene>
    <name evidence="2" type="ORF">DUNSADRAFT_17910</name>
</gene>
<evidence type="ECO:0000313" key="3">
    <source>
        <dbReference type="Proteomes" id="UP000815325"/>
    </source>
</evidence>
<evidence type="ECO:0000256" key="1">
    <source>
        <dbReference type="SAM" id="MobiDB-lite"/>
    </source>
</evidence>
<feature type="compositionally biased region" description="Polar residues" evidence="1">
    <location>
        <begin position="34"/>
        <end position="76"/>
    </location>
</feature>
<dbReference type="EMBL" id="MU069444">
    <property type="protein sequence ID" value="KAF5843332.1"/>
    <property type="molecule type" value="Genomic_DNA"/>
</dbReference>
<evidence type="ECO:0008006" key="4">
    <source>
        <dbReference type="Google" id="ProtNLM"/>
    </source>
</evidence>
<proteinExistence type="predicted"/>
<protein>
    <recommendedName>
        <fullName evidence="4">Encoded protein</fullName>
    </recommendedName>
</protein>
<name>A0ABQ7H900_DUNSA</name>
<comment type="caution">
    <text evidence="2">The sequence shown here is derived from an EMBL/GenBank/DDBJ whole genome shotgun (WGS) entry which is preliminary data.</text>
</comment>
<feature type="region of interest" description="Disordered" evidence="1">
    <location>
        <begin position="1"/>
        <end position="120"/>
    </location>
</feature>
<evidence type="ECO:0000313" key="2">
    <source>
        <dbReference type="EMBL" id="KAF5843332.1"/>
    </source>
</evidence>